<keyword evidence="6" id="KW-0472">Membrane</keyword>
<dbReference type="InterPro" id="IPR003400">
    <property type="entry name" value="ExbD"/>
</dbReference>
<gene>
    <name evidence="8" type="ORF">BMI91_18475</name>
</gene>
<comment type="similarity">
    <text evidence="2 7">Belongs to the ExbD/TolR family.</text>
</comment>
<evidence type="ECO:0000256" key="3">
    <source>
        <dbReference type="ARBA" id="ARBA00022475"/>
    </source>
</evidence>
<evidence type="ECO:0000256" key="5">
    <source>
        <dbReference type="ARBA" id="ARBA00022989"/>
    </source>
</evidence>
<name>A0ABX3MT63_9RHOB</name>
<protein>
    <submittedName>
        <fullName evidence="8">Biopolymer transporter ExbD</fullName>
    </submittedName>
</protein>
<comment type="subcellular location">
    <subcellularLocation>
        <location evidence="1">Cell membrane</location>
        <topology evidence="1">Single-pass membrane protein</topology>
    </subcellularLocation>
    <subcellularLocation>
        <location evidence="7">Cell membrane</location>
        <topology evidence="7">Single-pass type II membrane protein</topology>
    </subcellularLocation>
</comment>
<reference evidence="8 9" key="1">
    <citation type="submission" date="2016-11" db="EMBL/GenBank/DDBJ databases">
        <title>A multilocus sequence analysis scheme for characterization of bacteria in the genus Thioclava.</title>
        <authorList>
            <person name="Liu Y."/>
            <person name="Shao Z."/>
        </authorList>
    </citation>
    <scope>NUCLEOTIDE SEQUENCE [LARGE SCALE GENOMIC DNA]</scope>
    <source>
        <strain evidence="8 9">TAW-CT134</strain>
    </source>
</reference>
<evidence type="ECO:0000256" key="7">
    <source>
        <dbReference type="RuleBase" id="RU003879"/>
    </source>
</evidence>
<keyword evidence="5" id="KW-1133">Transmembrane helix</keyword>
<evidence type="ECO:0000256" key="6">
    <source>
        <dbReference type="ARBA" id="ARBA00023136"/>
    </source>
</evidence>
<evidence type="ECO:0000313" key="8">
    <source>
        <dbReference type="EMBL" id="OOY22823.1"/>
    </source>
</evidence>
<accession>A0ABX3MT63</accession>
<proteinExistence type="inferred from homology"/>
<keyword evidence="3" id="KW-1003">Cell membrane</keyword>
<keyword evidence="9" id="KW-1185">Reference proteome</keyword>
<evidence type="ECO:0000256" key="1">
    <source>
        <dbReference type="ARBA" id="ARBA00004162"/>
    </source>
</evidence>
<comment type="caution">
    <text evidence="8">The sequence shown here is derived from an EMBL/GenBank/DDBJ whole genome shotgun (WGS) entry which is preliminary data.</text>
</comment>
<evidence type="ECO:0000313" key="9">
    <source>
        <dbReference type="Proteomes" id="UP000190787"/>
    </source>
</evidence>
<evidence type="ECO:0000256" key="4">
    <source>
        <dbReference type="ARBA" id="ARBA00022692"/>
    </source>
</evidence>
<dbReference type="Pfam" id="PF02472">
    <property type="entry name" value="ExbD"/>
    <property type="match status" value="1"/>
</dbReference>
<organism evidence="8 9">
    <name type="scientific">Thioclava sediminum</name>
    <dbReference type="NCBI Taxonomy" id="1915319"/>
    <lineage>
        <taxon>Bacteria</taxon>
        <taxon>Pseudomonadati</taxon>
        <taxon>Pseudomonadota</taxon>
        <taxon>Alphaproteobacteria</taxon>
        <taxon>Rhodobacterales</taxon>
        <taxon>Paracoccaceae</taxon>
        <taxon>Thioclava</taxon>
    </lineage>
</organism>
<dbReference type="Proteomes" id="UP000190787">
    <property type="component" value="Unassembled WGS sequence"/>
</dbReference>
<keyword evidence="7" id="KW-0653">Protein transport</keyword>
<sequence length="113" mass="12077">MTSLIDVIFLLLMFFMLASSFSRMTELPIAARGAGGAAAPESKLAFLQLGPERLSLNGEAVELDALEAALRDDFGQPPPRLLVSLEPDTSSQRLADLLVRLRAVPGLQAEVLG</sequence>
<keyword evidence="7" id="KW-0813">Transport</keyword>
<dbReference type="EMBL" id="MPZV01000005">
    <property type="protein sequence ID" value="OOY22823.1"/>
    <property type="molecule type" value="Genomic_DNA"/>
</dbReference>
<keyword evidence="4 7" id="KW-0812">Transmembrane</keyword>
<evidence type="ECO:0000256" key="2">
    <source>
        <dbReference type="ARBA" id="ARBA00005811"/>
    </source>
</evidence>